<feature type="region of interest" description="Disordered" evidence="1">
    <location>
        <begin position="31"/>
        <end position="56"/>
    </location>
</feature>
<dbReference type="STRING" id="56857.A0A200R3U6"/>
<dbReference type="InParanoid" id="A0A200R3U6"/>
<dbReference type="AlphaFoldDB" id="A0A200R3U6"/>
<evidence type="ECO:0000313" key="2">
    <source>
        <dbReference type="EMBL" id="OVA17394.1"/>
    </source>
</evidence>
<reference evidence="2 3" key="1">
    <citation type="journal article" date="2017" name="Mol. Plant">
        <title>The Genome of Medicinal Plant Macleaya cordata Provides New Insights into Benzylisoquinoline Alkaloids Metabolism.</title>
        <authorList>
            <person name="Liu X."/>
            <person name="Liu Y."/>
            <person name="Huang P."/>
            <person name="Ma Y."/>
            <person name="Qing Z."/>
            <person name="Tang Q."/>
            <person name="Cao H."/>
            <person name="Cheng P."/>
            <person name="Zheng Y."/>
            <person name="Yuan Z."/>
            <person name="Zhou Y."/>
            <person name="Liu J."/>
            <person name="Tang Z."/>
            <person name="Zhuo Y."/>
            <person name="Zhang Y."/>
            <person name="Yu L."/>
            <person name="Huang J."/>
            <person name="Yang P."/>
            <person name="Peng Q."/>
            <person name="Zhang J."/>
            <person name="Jiang W."/>
            <person name="Zhang Z."/>
            <person name="Lin K."/>
            <person name="Ro D.K."/>
            <person name="Chen X."/>
            <person name="Xiong X."/>
            <person name="Shang Y."/>
            <person name="Huang S."/>
            <person name="Zeng J."/>
        </authorList>
    </citation>
    <scope>NUCLEOTIDE SEQUENCE [LARGE SCALE GENOMIC DNA]</scope>
    <source>
        <strain evidence="3">cv. BLH2017</strain>
        <tissue evidence="2">Root</tissue>
    </source>
</reference>
<keyword evidence="3" id="KW-1185">Reference proteome</keyword>
<dbReference type="Proteomes" id="UP000195402">
    <property type="component" value="Unassembled WGS sequence"/>
</dbReference>
<gene>
    <name evidence="2" type="ORF">BVC80_1837g209</name>
</gene>
<accession>A0A200R3U6</accession>
<dbReference type="EMBL" id="MVGT01000438">
    <property type="protein sequence ID" value="OVA17394.1"/>
    <property type="molecule type" value="Genomic_DNA"/>
</dbReference>
<comment type="caution">
    <text evidence="2">The sequence shown here is derived from an EMBL/GenBank/DDBJ whole genome shotgun (WGS) entry which is preliminary data.</text>
</comment>
<evidence type="ECO:0000313" key="3">
    <source>
        <dbReference type="Proteomes" id="UP000195402"/>
    </source>
</evidence>
<sequence>MRKIQGYECYSEVCLESDLVLVVGDRMAEDGSRTSSVNEAGSSSKDVVQQAADDDSRDEKWLQLGLGSSVTGSDQLKLNQTVMEPLMTRRSSGLVELDLLSGTSTTGTGTQDMKPLLTPPMFHMTSEFRPTHPPPPSINTQHTVASSSSVPLGSYFSRSFQHPNIDMGAGPSSDDMMMKVVDAPPRPHSGIWFVLQASQNQSKEPFLPQIPKSYLRIK</sequence>
<protein>
    <submittedName>
        <fullName evidence="2">Uncharacterized protein</fullName>
    </submittedName>
</protein>
<dbReference type="PANTHER" id="PTHR47290">
    <property type="entry name" value="RING FINGER PROTEIN"/>
    <property type="match status" value="1"/>
</dbReference>
<dbReference type="InterPro" id="IPR044171">
    <property type="entry name" value="LAX2-like"/>
</dbReference>
<dbReference type="OrthoDB" id="1932457at2759"/>
<dbReference type="OMA" id="HIWSTTN"/>
<organism evidence="2 3">
    <name type="scientific">Macleaya cordata</name>
    <name type="common">Five-seeded plume-poppy</name>
    <name type="synonym">Bocconia cordata</name>
    <dbReference type="NCBI Taxonomy" id="56857"/>
    <lineage>
        <taxon>Eukaryota</taxon>
        <taxon>Viridiplantae</taxon>
        <taxon>Streptophyta</taxon>
        <taxon>Embryophyta</taxon>
        <taxon>Tracheophyta</taxon>
        <taxon>Spermatophyta</taxon>
        <taxon>Magnoliopsida</taxon>
        <taxon>Ranunculales</taxon>
        <taxon>Papaveraceae</taxon>
        <taxon>Papaveroideae</taxon>
        <taxon>Macleaya</taxon>
    </lineage>
</organism>
<proteinExistence type="predicted"/>
<dbReference type="FunCoup" id="A0A200R3U6">
    <property type="interactions" value="13"/>
</dbReference>
<name>A0A200R3U6_MACCD</name>
<evidence type="ECO:0000256" key="1">
    <source>
        <dbReference type="SAM" id="MobiDB-lite"/>
    </source>
</evidence>
<feature type="compositionally biased region" description="Polar residues" evidence="1">
    <location>
        <begin position="33"/>
        <end position="47"/>
    </location>
</feature>
<dbReference type="PANTHER" id="PTHR47290:SF4">
    <property type="entry name" value="RING FINGER PROTEIN"/>
    <property type="match status" value="1"/>
</dbReference>